<reference evidence="3 4" key="1">
    <citation type="submission" date="2024-03" db="EMBL/GenBank/DDBJ databases">
        <title>The genome assembly and annotation of the cricket Gryllus longicercus Weissman &amp; Gray.</title>
        <authorList>
            <person name="Szrajer S."/>
            <person name="Gray D."/>
            <person name="Ylla G."/>
        </authorList>
    </citation>
    <scope>NUCLEOTIDE SEQUENCE [LARGE SCALE GENOMIC DNA]</scope>
    <source>
        <strain evidence="3">DAG 2021-001</strain>
        <tissue evidence="3">Whole body minus gut</tissue>
    </source>
</reference>
<comment type="caution">
    <text evidence="3">The sequence shown here is derived from an EMBL/GenBank/DDBJ whole genome shotgun (WGS) entry which is preliminary data.</text>
</comment>
<evidence type="ECO:0000259" key="2">
    <source>
        <dbReference type="PROSITE" id="PS51029"/>
    </source>
</evidence>
<dbReference type="GO" id="GO:0005634">
    <property type="term" value="C:nucleus"/>
    <property type="evidence" value="ECO:0007669"/>
    <property type="project" value="TreeGrafter"/>
</dbReference>
<dbReference type="InterPro" id="IPR006578">
    <property type="entry name" value="MADF-dom"/>
</dbReference>
<dbReference type="CDD" id="cd00167">
    <property type="entry name" value="SANT"/>
    <property type="match status" value="1"/>
</dbReference>
<proteinExistence type="predicted"/>
<dbReference type="Proteomes" id="UP001378592">
    <property type="component" value="Unassembled WGS sequence"/>
</dbReference>
<dbReference type="Gene3D" id="1.10.10.60">
    <property type="entry name" value="Homeodomain-like"/>
    <property type="match status" value="1"/>
</dbReference>
<accession>A0AAN9VZN0</accession>
<dbReference type="EMBL" id="JAZDUA010000076">
    <property type="protein sequence ID" value="KAK7869357.1"/>
    <property type="molecule type" value="Genomic_DNA"/>
</dbReference>
<dbReference type="InterPro" id="IPR039353">
    <property type="entry name" value="TF_Adf1"/>
</dbReference>
<sequence length="238" mass="27609">MNIDERFILAVREYPFLYDAADPGYHDIRQKDKAWQQISESFQGWSAEECRKRWIALRDSFRKSYKKRRRGQVAKQRPWKYESAMSFIISHLTDRNYSNLTIESGESTDSSCNIAPLFDIIDGAGNQREEHVKIERIETIEECNEIPNAASGITSYTAGTSDPPRSSLHPPVAQSLQEDLHDRKRSSEVYEDALCAFFKAMEKTVRTFSVPMQIEIKGKISNLINEYELKNYRQQVPE</sequence>
<dbReference type="PROSITE" id="PS51029">
    <property type="entry name" value="MADF"/>
    <property type="match status" value="1"/>
</dbReference>
<dbReference type="PANTHER" id="PTHR12243">
    <property type="entry name" value="MADF DOMAIN TRANSCRIPTION FACTOR"/>
    <property type="match status" value="1"/>
</dbReference>
<name>A0AAN9VZN0_9ORTH</name>
<feature type="domain" description="MADF" evidence="2">
    <location>
        <begin position="6"/>
        <end position="93"/>
    </location>
</feature>
<dbReference type="Pfam" id="PF10545">
    <property type="entry name" value="MADF_DNA_bdg"/>
    <property type="match status" value="1"/>
</dbReference>
<evidence type="ECO:0000256" key="1">
    <source>
        <dbReference type="SAM" id="MobiDB-lite"/>
    </source>
</evidence>
<feature type="region of interest" description="Disordered" evidence="1">
    <location>
        <begin position="154"/>
        <end position="184"/>
    </location>
</feature>
<dbReference type="SMART" id="SM00595">
    <property type="entry name" value="MADF"/>
    <property type="match status" value="1"/>
</dbReference>
<dbReference type="AlphaFoldDB" id="A0AAN9VZN0"/>
<dbReference type="PANTHER" id="PTHR12243:SF67">
    <property type="entry name" value="COREPRESSOR OF PANGOLIN, ISOFORM A-RELATED"/>
    <property type="match status" value="1"/>
</dbReference>
<evidence type="ECO:0000313" key="4">
    <source>
        <dbReference type="Proteomes" id="UP001378592"/>
    </source>
</evidence>
<dbReference type="InterPro" id="IPR001005">
    <property type="entry name" value="SANT/Myb"/>
</dbReference>
<dbReference type="GO" id="GO:0005667">
    <property type="term" value="C:transcription regulator complex"/>
    <property type="evidence" value="ECO:0007669"/>
    <property type="project" value="TreeGrafter"/>
</dbReference>
<evidence type="ECO:0000313" key="3">
    <source>
        <dbReference type="EMBL" id="KAK7869357.1"/>
    </source>
</evidence>
<keyword evidence="4" id="KW-1185">Reference proteome</keyword>
<protein>
    <recommendedName>
        <fullName evidence="2">MADF domain-containing protein</fullName>
    </recommendedName>
</protein>
<feature type="compositionally biased region" description="Polar residues" evidence="1">
    <location>
        <begin position="154"/>
        <end position="164"/>
    </location>
</feature>
<organism evidence="3 4">
    <name type="scientific">Gryllus longicercus</name>
    <dbReference type="NCBI Taxonomy" id="2509291"/>
    <lineage>
        <taxon>Eukaryota</taxon>
        <taxon>Metazoa</taxon>
        <taxon>Ecdysozoa</taxon>
        <taxon>Arthropoda</taxon>
        <taxon>Hexapoda</taxon>
        <taxon>Insecta</taxon>
        <taxon>Pterygota</taxon>
        <taxon>Neoptera</taxon>
        <taxon>Polyneoptera</taxon>
        <taxon>Orthoptera</taxon>
        <taxon>Ensifera</taxon>
        <taxon>Gryllidea</taxon>
        <taxon>Grylloidea</taxon>
        <taxon>Gryllidae</taxon>
        <taxon>Gryllinae</taxon>
        <taxon>Gryllus</taxon>
    </lineage>
</organism>
<dbReference type="GO" id="GO:0006357">
    <property type="term" value="P:regulation of transcription by RNA polymerase II"/>
    <property type="evidence" value="ECO:0007669"/>
    <property type="project" value="TreeGrafter"/>
</dbReference>
<gene>
    <name evidence="3" type="ORF">R5R35_012901</name>
</gene>